<comment type="caution">
    <text evidence="2">The sequence shown here is derived from an EMBL/GenBank/DDBJ whole genome shotgun (WGS) entry which is preliminary data.</text>
</comment>
<organism evidence="2 3">
    <name type="scientific">Fragariocoptes setiger</name>
    <dbReference type="NCBI Taxonomy" id="1670756"/>
    <lineage>
        <taxon>Eukaryota</taxon>
        <taxon>Metazoa</taxon>
        <taxon>Ecdysozoa</taxon>
        <taxon>Arthropoda</taxon>
        <taxon>Chelicerata</taxon>
        <taxon>Arachnida</taxon>
        <taxon>Acari</taxon>
        <taxon>Acariformes</taxon>
        <taxon>Trombidiformes</taxon>
        <taxon>Prostigmata</taxon>
        <taxon>Eupodina</taxon>
        <taxon>Eriophyoidea</taxon>
        <taxon>Phytoptidae</taxon>
        <taxon>Fragariocoptes</taxon>
    </lineage>
</organism>
<reference evidence="2 3" key="1">
    <citation type="submission" date="2020-10" db="EMBL/GenBank/DDBJ databases">
        <authorList>
            <person name="Klimov P.B."/>
            <person name="Dyachkov S.M."/>
            <person name="Chetverikov P.E."/>
        </authorList>
    </citation>
    <scope>NUCLEOTIDE SEQUENCE [LARGE SCALE GENOMIC DNA]</scope>
    <source>
        <strain evidence="2">BMOC 18-1129-001#AD2665</strain>
        <tissue evidence="2">Entire mites</tissue>
    </source>
</reference>
<evidence type="ECO:0000313" key="2">
    <source>
        <dbReference type="EMBL" id="KAG9511190.1"/>
    </source>
</evidence>
<feature type="non-terminal residue" evidence="2">
    <location>
        <position position="1"/>
    </location>
</feature>
<keyword evidence="1" id="KW-0812">Transmembrane</keyword>
<name>A0ABQ7SCN7_9ACAR</name>
<accession>A0ABQ7SCN7</accession>
<keyword evidence="1" id="KW-1133">Transmembrane helix</keyword>
<gene>
    <name evidence="2" type="ORF">GZH46_00235</name>
</gene>
<feature type="transmembrane region" description="Helical" evidence="1">
    <location>
        <begin position="158"/>
        <end position="179"/>
    </location>
</feature>
<feature type="transmembrane region" description="Helical" evidence="1">
    <location>
        <begin position="134"/>
        <end position="152"/>
    </location>
</feature>
<keyword evidence="1" id="KW-0472">Membrane</keyword>
<keyword evidence="3" id="KW-1185">Reference proteome</keyword>
<sequence length="233" mass="25234">DKIKLAKGRVSIGDSSTSSLESIDSSLASTASTITSVDIMSTDYRVPHRGNHKSSLATGIGVGSKFGRRKRHSDEHSCASQRTLWPAGRPAFAWRLTDKSMSAEVVPNSNVRYVGSSQQVPGSIHFASTNSVRGFFVGLLVLAATFIVLLLHNSALTFITHTLIQIIAALIALVGLAVSRVSSIGRLLRFWPTRATHCRVDHESINNPTNNNNLIQIDACIIKQFERAVARAT</sequence>
<protein>
    <submittedName>
        <fullName evidence="2">Uncharacterized protein</fullName>
    </submittedName>
</protein>
<evidence type="ECO:0000256" key="1">
    <source>
        <dbReference type="SAM" id="Phobius"/>
    </source>
</evidence>
<dbReference type="Proteomes" id="UP000825002">
    <property type="component" value="Unassembled WGS sequence"/>
</dbReference>
<feature type="non-terminal residue" evidence="2">
    <location>
        <position position="233"/>
    </location>
</feature>
<proteinExistence type="predicted"/>
<evidence type="ECO:0000313" key="3">
    <source>
        <dbReference type="Proteomes" id="UP000825002"/>
    </source>
</evidence>
<dbReference type="EMBL" id="JAIFTH010000022">
    <property type="protein sequence ID" value="KAG9511190.1"/>
    <property type="molecule type" value="Genomic_DNA"/>
</dbReference>